<accession>A0ABM1MKM3</accession>
<dbReference type="SUPFAM" id="SSF51197">
    <property type="entry name" value="Clavaminate synthase-like"/>
    <property type="match status" value="1"/>
</dbReference>
<dbReference type="PANTHER" id="PTHR10696">
    <property type="entry name" value="GAMMA-BUTYROBETAINE HYDROXYLASE-RELATED"/>
    <property type="match status" value="1"/>
</dbReference>
<dbReference type="InterPro" id="IPR042098">
    <property type="entry name" value="TauD-like_sf"/>
</dbReference>
<dbReference type="InterPro" id="IPR050411">
    <property type="entry name" value="AlphaKG_dependent_hydroxylases"/>
</dbReference>
<evidence type="ECO:0000313" key="4">
    <source>
        <dbReference type="RefSeq" id="XP_017775123.1"/>
    </source>
</evidence>
<keyword evidence="1" id="KW-0560">Oxidoreductase</keyword>
<evidence type="ECO:0000256" key="1">
    <source>
        <dbReference type="ARBA" id="ARBA00023002"/>
    </source>
</evidence>
<gene>
    <name evidence="4" type="primary">LOC108561612</name>
</gene>
<keyword evidence="3" id="KW-1185">Reference proteome</keyword>
<dbReference type="CDD" id="cd00250">
    <property type="entry name" value="CAS_like"/>
    <property type="match status" value="1"/>
</dbReference>
<evidence type="ECO:0000259" key="2">
    <source>
        <dbReference type="Pfam" id="PF02668"/>
    </source>
</evidence>
<dbReference type="Gene3D" id="3.60.130.10">
    <property type="entry name" value="Clavaminate synthase-like"/>
    <property type="match status" value="1"/>
</dbReference>
<dbReference type="InterPro" id="IPR003819">
    <property type="entry name" value="TauD/TfdA-like"/>
</dbReference>
<sequence>MNKPGTQNVAYLTSNLQLHTDLPYYSYNPGANLLHCIVQVPTKGGENMLTDIYYVAEKLRVENKEVFDILTQTDINWLDIGEEDGITFHKILRTPMISLDKEGKVCGVRHSIPQRDSHFTVELENVKPWYKAFKTFVTMANAHAAMFKLKPGDILAFDNTRLVHGRLGYEDTDDIKRHLVGHFIDWDEIYSRMRVLKRKLGKATFY</sequence>
<evidence type="ECO:0000313" key="3">
    <source>
        <dbReference type="Proteomes" id="UP000695000"/>
    </source>
</evidence>
<feature type="domain" description="TauD/TfdA-like" evidence="2">
    <location>
        <begin position="7"/>
        <end position="181"/>
    </location>
</feature>
<dbReference type="RefSeq" id="XP_017775123.1">
    <property type="nucleotide sequence ID" value="XM_017919634.1"/>
</dbReference>
<protein>
    <submittedName>
        <fullName evidence="4">Gamma-butyrobetaine dioxygenase-like</fullName>
    </submittedName>
</protein>
<name>A0ABM1MKM3_NICVS</name>
<organism evidence="3 4">
    <name type="scientific">Nicrophorus vespilloides</name>
    <name type="common">Boreal carrion beetle</name>
    <dbReference type="NCBI Taxonomy" id="110193"/>
    <lineage>
        <taxon>Eukaryota</taxon>
        <taxon>Metazoa</taxon>
        <taxon>Ecdysozoa</taxon>
        <taxon>Arthropoda</taxon>
        <taxon>Hexapoda</taxon>
        <taxon>Insecta</taxon>
        <taxon>Pterygota</taxon>
        <taxon>Neoptera</taxon>
        <taxon>Endopterygota</taxon>
        <taxon>Coleoptera</taxon>
        <taxon>Polyphaga</taxon>
        <taxon>Staphyliniformia</taxon>
        <taxon>Silphidae</taxon>
        <taxon>Nicrophorinae</taxon>
        <taxon>Nicrophorus</taxon>
    </lineage>
</organism>
<reference evidence="4" key="1">
    <citation type="submission" date="2025-08" db="UniProtKB">
        <authorList>
            <consortium name="RefSeq"/>
        </authorList>
    </citation>
    <scope>IDENTIFICATION</scope>
    <source>
        <tissue evidence="4">Whole Larva</tissue>
    </source>
</reference>
<dbReference type="PANTHER" id="PTHR10696:SF33">
    <property type="entry name" value="GAMMA-BUTYROBETAINE DIOXYGENASE"/>
    <property type="match status" value="1"/>
</dbReference>
<proteinExistence type="predicted"/>
<dbReference type="Proteomes" id="UP000695000">
    <property type="component" value="Unplaced"/>
</dbReference>
<dbReference type="GeneID" id="108561612"/>
<dbReference type="Pfam" id="PF02668">
    <property type="entry name" value="TauD"/>
    <property type="match status" value="1"/>
</dbReference>